<evidence type="ECO:0000256" key="5">
    <source>
        <dbReference type="ARBA" id="ARBA00023136"/>
    </source>
</evidence>
<gene>
    <name evidence="7" type="ORF">ERS852406_02679</name>
</gene>
<dbReference type="RefSeq" id="WP_055228346.1">
    <property type="nucleotide sequence ID" value="NZ_CYYV01000013.1"/>
</dbReference>
<keyword evidence="4 6" id="KW-1133">Transmembrane helix</keyword>
<reference evidence="7 8" key="1">
    <citation type="submission" date="2015-09" db="EMBL/GenBank/DDBJ databases">
        <authorList>
            <consortium name="Pathogen Informatics"/>
        </authorList>
    </citation>
    <scope>NUCLEOTIDE SEQUENCE [LARGE SCALE GENOMIC DNA]</scope>
    <source>
        <strain evidence="7 8">2789STDY5608849</strain>
    </source>
</reference>
<evidence type="ECO:0000256" key="6">
    <source>
        <dbReference type="SAM" id="Phobius"/>
    </source>
</evidence>
<dbReference type="InterPro" id="IPR050833">
    <property type="entry name" value="Poly_Biosynth_Transport"/>
</dbReference>
<feature type="transmembrane region" description="Helical" evidence="6">
    <location>
        <begin position="466"/>
        <end position="486"/>
    </location>
</feature>
<proteinExistence type="predicted"/>
<feature type="transmembrane region" description="Helical" evidence="6">
    <location>
        <begin position="438"/>
        <end position="460"/>
    </location>
</feature>
<feature type="transmembrane region" description="Helical" evidence="6">
    <location>
        <begin position="46"/>
        <end position="70"/>
    </location>
</feature>
<keyword evidence="5 6" id="KW-0472">Membrane</keyword>
<feature type="transmembrane region" description="Helical" evidence="6">
    <location>
        <begin position="153"/>
        <end position="175"/>
    </location>
</feature>
<name>A0A174HD39_9FIRM</name>
<evidence type="ECO:0000256" key="4">
    <source>
        <dbReference type="ARBA" id="ARBA00022989"/>
    </source>
</evidence>
<dbReference type="PANTHER" id="PTHR30250:SF26">
    <property type="entry name" value="PSMA PROTEIN"/>
    <property type="match status" value="1"/>
</dbReference>
<comment type="subcellular location">
    <subcellularLocation>
        <location evidence="1">Cell membrane</location>
        <topology evidence="1">Multi-pass membrane protein</topology>
    </subcellularLocation>
</comment>
<feature type="transmembrane region" description="Helical" evidence="6">
    <location>
        <begin position="12"/>
        <end position="34"/>
    </location>
</feature>
<evidence type="ECO:0000256" key="3">
    <source>
        <dbReference type="ARBA" id="ARBA00022692"/>
    </source>
</evidence>
<evidence type="ECO:0000256" key="1">
    <source>
        <dbReference type="ARBA" id="ARBA00004651"/>
    </source>
</evidence>
<sequence>MGRTGNSAKNVVTGIGGQIISLVAQFVCRTVFVYTLDKEYLGVNGLFSNILTLLSLTELGFGTALIYSMYKPIAENDKAAICKLMNLYKYIYRIVAVVILGIGLCLTPFLRYLVSGDTSIENFQLIYVLYLLNTVCGYLLIYKKSIIDAYQKAYIATIYQKTGLIVQNIIQIVVLVVTHNFLIYLVSQICVNVGVNILISNKATKMFPFLSENTKTIPDKKICKTIAKNTFAMSLHKVGGVLVEATDNLIMSAFVGLSAVGIYSNYTLIANNIRSCLIIVFNSFTASVGNLAAVENRERVHETFRTLSFAGFILTGGCSVALYELFNPFIRVWIGEDYLFGTTIVAVVVLNFYIYCMRRVPLMFRDAMGLFWHDRYKSLAEAAVNLVVSIVLAKKIGILGVLIGTTISSLSTCVWIEPLILYKYGFKSSVVEYFKDNVVYLGSVIGVILLVDIINQFIYFDGFIGVIVKGIISALCYIAVIFIVYGRSKEFSALKKYALSLLKKNK</sequence>
<feature type="transmembrane region" description="Helical" evidence="6">
    <location>
        <begin position="90"/>
        <end position="110"/>
    </location>
</feature>
<evidence type="ECO:0000256" key="2">
    <source>
        <dbReference type="ARBA" id="ARBA00022475"/>
    </source>
</evidence>
<protein>
    <submittedName>
        <fullName evidence="7">Polysaccharide biosynthesis protein</fullName>
    </submittedName>
</protein>
<feature type="transmembrane region" description="Helical" evidence="6">
    <location>
        <begin position="398"/>
        <end position="417"/>
    </location>
</feature>
<dbReference type="GO" id="GO:0005886">
    <property type="term" value="C:plasma membrane"/>
    <property type="evidence" value="ECO:0007669"/>
    <property type="project" value="UniProtKB-SubCell"/>
</dbReference>
<feature type="transmembrane region" description="Helical" evidence="6">
    <location>
        <begin position="306"/>
        <end position="326"/>
    </location>
</feature>
<organism evidence="7 8">
    <name type="scientific">Fusicatenibacter saccharivorans</name>
    <dbReference type="NCBI Taxonomy" id="1150298"/>
    <lineage>
        <taxon>Bacteria</taxon>
        <taxon>Bacillati</taxon>
        <taxon>Bacillota</taxon>
        <taxon>Clostridia</taxon>
        <taxon>Lachnospirales</taxon>
        <taxon>Lachnospiraceae</taxon>
        <taxon>Fusicatenibacter</taxon>
    </lineage>
</organism>
<dbReference type="AlphaFoldDB" id="A0A174HD39"/>
<evidence type="ECO:0000313" key="8">
    <source>
        <dbReference type="Proteomes" id="UP000095706"/>
    </source>
</evidence>
<dbReference type="EMBL" id="CYYV01000013">
    <property type="protein sequence ID" value="CUO72744.1"/>
    <property type="molecule type" value="Genomic_DNA"/>
</dbReference>
<accession>A0A174HD39</accession>
<keyword evidence="3 6" id="KW-0812">Transmembrane</keyword>
<feature type="transmembrane region" description="Helical" evidence="6">
    <location>
        <begin position="122"/>
        <end position="141"/>
    </location>
</feature>
<dbReference type="PANTHER" id="PTHR30250">
    <property type="entry name" value="PST FAMILY PREDICTED COLANIC ACID TRANSPORTER"/>
    <property type="match status" value="1"/>
</dbReference>
<feature type="transmembrane region" description="Helical" evidence="6">
    <location>
        <begin position="272"/>
        <end position="294"/>
    </location>
</feature>
<evidence type="ECO:0000313" key="7">
    <source>
        <dbReference type="EMBL" id="CUO72744.1"/>
    </source>
</evidence>
<dbReference type="Proteomes" id="UP000095706">
    <property type="component" value="Unassembled WGS sequence"/>
</dbReference>
<keyword evidence="2" id="KW-1003">Cell membrane</keyword>
<feature type="transmembrane region" description="Helical" evidence="6">
    <location>
        <begin position="249"/>
        <end position="266"/>
    </location>
</feature>
<feature type="transmembrane region" description="Helical" evidence="6">
    <location>
        <begin position="338"/>
        <end position="356"/>
    </location>
</feature>